<feature type="coiled-coil region" evidence="1">
    <location>
        <begin position="1090"/>
        <end position="1148"/>
    </location>
</feature>
<dbReference type="EMBL" id="UHIA01000003">
    <property type="protein sequence ID" value="SUO92534.1"/>
    <property type="molecule type" value="Genomic_DNA"/>
</dbReference>
<feature type="coiled-coil region" evidence="1">
    <location>
        <begin position="1496"/>
        <end position="1554"/>
    </location>
</feature>
<proteinExistence type="predicted"/>
<feature type="compositionally biased region" description="Polar residues" evidence="2">
    <location>
        <begin position="2146"/>
        <end position="2170"/>
    </location>
</feature>
<feature type="domain" description="Minor extracellular protease Epr GA-like" evidence="3">
    <location>
        <begin position="787"/>
        <end position="878"/>
    </location>
</feature>
<feature type="coiled-coil region" evidence="1">
    <location>
        <begin position="1394"/>
        <end position="1452"/>
    </location>
</feature>
<feature type="coiled-coil region" evidence="1">
    <location>
        <begin position="1695"/>
        <end position="1729"/>
    </location>
</feature>
<feature type="domain" description="Minor extracellular protease Epr GA-like" evidence="3">
    <location>
        <begin position="991"/>
        <end position="1086"/>
    </location>
</feature>
<feature type="domain" description="Minor extracellular protease Epr GA-like" evidence="3">
    <location>
        <begin position="478"/>
        <end position="578"/>
    </location>
</feature>
<dbReference type="Proteomes" id="UP000254575">
    <property type="component" value="Unassembled WGS sequence"/>
</dbReference>
<feature type="coiled-coil region" evidence="1">
    <location>
        <begin position="693"/>
        <end position="751"/>
    </location>
</feature>
<feature type="coiled-coil region" evidence="1">
    <location>
        <begin position="890"/>
        <end position="948"/>
    </location>
</feature>
<feature type="coiled-coil region" evidence="1">
    <location>
        <begin position="584"/>
        <end position="649"/>
    </location>
</feature>
<feature type="domain" description="Minor extracellular protease Epr GA-like" evidence="3">
    <location>
        <begin position="1489"/>
        <end position="1587"/>
    </location>
</feature>
<feature type="domain" description="Minor extracellular protease Epr GA-like" evidence="3">
    <location>
        <begin position="1292"/>
        <end position="1390"/>
    </location>
</feature>
<feature type="domain" description="Minor extracellular protease Epr GA-like" evidence="3">
    <location>
        <begin position="1589"/>
        <end position="1689"/>
    </location>
</feature>
<keyword evidence="1" id="KW-0175">Coiled coil</keyword>
<dbReference type="RefSeq" id="WP_115217882.1">
    <property type="nucleotide sequence ID" value="NZ_UHIA01000003.1"/>
</dbReference>
<dbReference type="OrthoDB" id="6660240at2"/>
<feature type="coiled-coil region" evidence="1">
    <location>
        <begin position="1797"/>
        <end position="1855"/>
    </location>
</feature>
<feature type="domain" description="Minor extracellular protease Epr GA-like" evidence="3">
    <location>
        <begin position="1793"/>
        <end position="1888"/>
    </location>
</feature>
<feature type="domain" description="Minor extracellular protease Epr GA-like" evidence="3">
    <location>
        <begin position="276"/>
        <end position="374"/>
    </location>
</feature>
<feature type="coiled-coil region" evidence="1">
    <location>
        <begin position="480"/>
        <end position="514"/>
    </location>
</feature>
<evidence type="ECO:0000313" key="5">
    <source>
        <dbReference type="Proteomes" id="UP000254575"/>
    </source>
</evidence>
<feature type="coiled-coil region" evidence="1">
    <location>
        <begin position="1292"/>
        <end position="1357"/>
    </location>
</feature>
<keyword evidence="5" id="KW-1185">Reference proteome</keyword>
<evidence type="ECO:0000313" key="4">
    <source>
        <dbReference type="EMBL" id="SUO92534.1"/>
    </source>
</evidence>
<feature type="coiled-coil region" evidence="1">
    <location>
        <begin position="988"/>
        <end position="1053"/>
    </location>
</feature>
<evidence type="ECO:0000256" key="2">
    <source>
        <dbReference type="SAM" id="MobiDB-lite"/>
    </source>
</evidence>
<feature type="coiled-coil region" evidence="1">
    <location>
        <begin position="1181"/>
        <end position="1215"/>
    </location>
</feature>
<protein>
    <submittedName>
        <fullName evidence="4">Extracellular fibrinogen binding protein C terminal</fullName>
    </submittedName>
</protein>
<feature type="domain" description="Minor extracellular protease Epr GA-like" evidence="3">
    <location>
        <begin position="1394"/>
        <end position="1484"/>
    </location>
</feature>
<reference evidence="4 5" key="1">
    <citation type="submission" date="2018-06" db="EMBL/GenBank/DDBJ databases">
        <authorList>
            <consortium name="Pathogen Informatics"/>
            <person name="Doyle S."/>
        </authorList>
    </citation>
    <scope>NUCLEOTIDE SEQUENCE [LARGE SCALE GENOMIC DNA]</scope>
    <source>
        <strain evidence="4 5">NCTC10717</strain>
    </source>
</reference>
<feature type="domain" description="Minor extracellular protease Epr GA-like" evidence="3">
    <location>
        <begin position="1190"/>
        <end position="1286"/>
    </location>
</feature>
<feature type="coiled-coil region" evidence="1">
    <location>
        <begin position="1591"/>
        <end position="1625"/>
    </location>
</feature>
<feature type="domain" description="Minor extracellular protease Epr GA-like" evidence="3">
    <location>
        <begin position="376"/>
        <end position="476"/>
    </location>
</feature>
<feature type="domain" description="Minor extracellular protease Epr GA-like" evidence="3">
    <location>
        <begin position="1087"/>
        <end position="1181"/>
    </location>
</feature>
<sequence length="2487" mass="259785">MAAITVNIRTDSSVVNSLSITTKVAAASVVQAQKGMQYELLDQTTGLAPKHIVTMRSGNDLLITFEGSDVSQPDLIIRDYYDPAVYSSESAIIGRLEDGNFYPFTPESGQVNDSVNLLAEQVAKTQQLTTIQTPMVAASFNPAWIAAPLLAGGIALTVKDKNNNDNAVSDSLQTQIATAKAAVQAAQAAQNTVEKVLLDAQADGLITIAERQAIENANKALVDASKIAADAVRKLPNDAINGADSKDSLSAQINKITPVALPEVNDANDNGIKDADESEAEKLQTAQEAILAAEQAMQEAQAMFAQVNRDNLINPDEKAAVKAVNAKVTEAKDKAQAAINLLADSTEKTALRERTDKVATVTVPAINDQDSNDKDDAAEAAEKLLQTAETAVAAAEQAAKEAQTKLTEVSADNLINPDEKAAVEAANAKVATAKAEAQKAIDALTDSAEKTALQGRANAVKTVTVPAINDQDSNDKDDAVEVAEKLLQEAETAVAAAEQAAKEAKDKLTEVSANNLINPDEKAAVEAANAKVTEAKDKAQVAINLLADNAEKTVLQERMDKVATVAVPSVNDQDGNDKDDAAEAAEAAEKLQTAETAVAVAEQAAKEAKDKLAEVSADNLINPDEKAAVDAANAKVAEAKDKAQVAINLLANSAEKTALQERANAVETVTVPAVNDANNNGIKDADESEAEKIQTAETAVAAAEQAAKEAKDKLAEVSANNLINPDEKAAVEEANAKVAEAKDKAQVAINLLANSAEKTALQERANAVETVSVPAINDQDGNGKDDAVEAAEAAVAAAEQAAKEAKDKLTEVSANNLINPAEKAAVEAANAKVAEAKDKAQVAINLLANSAEKTALQERANAVETVTVPAVNDANNNGIKDADESEAEKIQTAQDVVLAAEQAMQEAQAMFAQINSDNLINPDEKAAVEAANAKVATAKAEAQKAIDALTDSAEKTALQGRANAVKTVTVPAINDQDSNDKDDAAEVAEAAKKLLQTAETAVAAAEQAAKEAKDKLAEVSANNLINPDEKTAVEAANAKVATAKAEAQKAIDALTDSAEKTALQERTDKVATVSVPAINDQDSNDKDDAVEAAEAAVAAAEQAAKDAKDKLTEVSANNLINPAEKAAVEAANAKVAEAKDKAQVAINLLADSAEKIALQGRMDKVATVTVPAINDQDSNDKDDAAEAAEAAEKLLQTAETAVAAAEQAAKDAQAMFAQVNSDNLINPDEKAAVEAANAKVTEAKDKAQVAINLLADNAEKTVLQERTDKVATVAVPSVNDQDSNGKDDAAEAAEAAEKIQTAKAAVAAAEQAAKEAKDKLTEVSANNLINPDEKAAVETANAKVAEAKDKAQVAINLLADSAEKTALQERMDKVATVSVPAINDQDGNGKDDAAEAAEAAVAAAEQAAKDAQDKLTEVSANNLINPDEKAAVDAANAKVAEAKDKAQVAINLLANSAEKTALQERANAVESVTVPAVNDANNNGIKDADESEAEKIQTAQDVVLAAEQAMQEAQAMFAQVNSDNLINPDEKAAVEAANAKVATAKAEAQKAIDALTDSAEKTALQGRANAVKTVTVPAINDQDSNDKDDAAEAAEKLLQTAETAVAAAEQAAKDAQDKLTEVSANNLINPDEKAAVEAANAKVTEAKDKAQVAINLLADNAEKTVLQERMDKVATVAVPSVNDQDSNGKDDAAEAAEAAEKIQTAKAAVAAAEQAAKEAKDKLTEVSANNLINPDEKAAVEAANAKVTEAKDKAQVAINLLADNAEKTVLQERMDKVATVAVPSVNDQDGNDKDDAVEAAEAAVAAAEQAAKEAKDKLTEVSADNLINPDEKAAVEAANAKVATAKAEAQKAIDALTDSTEKTVLQGRENAVKTVTVPAINDQDSNGKKDSEETTTSTRVVGDSTGDGQADEAGKPVIEILDSKLDSKEGKIHKVHLVSGTEDQAQVKISFPENAGYAAGQTIIVTRDDTKIVKRPLTKEEVEKGLSIPFELRGNAQEGLTNKIAVKVIDADGNESLKSEAKTIVDIHVPGDSTGDGQPDEVGKPKIEILDGGDGLIENSDVKNGKVTIRITLPKNAGYSVGDKIKLTDENGKPWEGRNEYGKKGPVLNKSLKSEDLKKDVIEVQYEAATGDTKYVFKVEVTDEQGNSTHAQSESVRYAQKSSGSPSVVIQDNIGKTDETSMEGKIRSTDLENGKAIAKISFSHIKKLTDWDYKVGNKIVVKHHGGDVLLEKQLSEEDFRDGLKVEFTPHAKGKSNTIIAEVTTVDASNMKPYARIGVDKSVTDYDPSSLSDSGMGNRLSGKAVYLSYSADKNNALEDDALSIGENFDNNAAIDMGNKQHMTSFEGNILGGSPIDSSSKNHNAISLNTHDKAVDTILLGAKALNGETLIGNETSFSRSTSDKALAANSVNIDKAKMIDLAEMSDKDLSAEADDINAISYTALLNKGNDAFALAEFKDNSGESITNYHAYSNNAGGNILDIQTGINII</sequence>
<feature type="region of interest" description="Disordered" evidence="2">
    <location>
        <begin position="1878"/>
        <end position="1913"/>
    </location>
</feature>
<gene>
    <name evidence="4" type="ORF">NCTC10717_00603</name>
</gene>
<name>A0A380MJE1_9GAMM</name>
<organism evidence="4 5">
    <name type="scientific">Suttonella indologenes</name>
    <dbReference type="NCBI Taxonomy" id="13276"/>
    <lineage>
        <taxon>Bacteria</taxon>
        <taxon>Pseudomonadati</taxon>
        <taxon>Pseudomonadota</taxon>
        <taxon>Gammaproteobacteria</taxon>
        <taxon>Cardiobacteriales</taxon>
        <taxon>Cardiobacteriaceae</taxon>
        <taxon>Suttonella</taxon>
    </lineage>
</organism>
<evidence type="ECO:0000256" key="1">
    <source>
        <dbReference type="SAM" id="Coils"/>
    </source>
</evidence>
<dbReference type="Pfam" id="PF22775">
    <property type="entry name" value="GA_3"/>
    <property type="match status" value="16"/>
</dbReference>
<feature type="coiled-coil region" evidence="1">
    <location>
        <begin position="283"/>
        <end position="310"/>
    </location>
</feature>
<feature type="region of interest" description="Disordered" evidence="2">
    <location>
        <begin position="2146"/>
        <end position="2171"/>
    </location>
</feature>
<feature type="domain" description="Minor extracellular protease Epr GA-like" evidence="3">
    <location>
        <begin position="883"/>
        <end position="981"/>
    </location>
</feature>
<feature type="coiled-coil region" evidence="1">
    <location>
        <begin position="788"/>
        <end position="846"/>
    </location>
</feature>
<accession>A0A380MJE1</accession>
<feature type="domain" description="Minor extracellular protease Epr GA-like" evidence="3">
    <location>
        <begin position="170"/>
        <end position="271"/>
    </location>
</feature>
<feature type="domain" description="Minor extracellular protease Epr GA-like" evidence="3">
    <location>
        <begin position="584"/>
        <end position="681"/>
    </location>
</feature>
<dbReference type="InterPro" id="IPR054725">
    <property type="entry name" value="Epr_GA-like"/>
</dbReference>
<feature type="domain" description="Minor extracellular protease Epr GA-like" evidence="3">
    <location>
        <begin position="686"/>
        <end position="784"/>
    </location>
</feature>
<feature type="coiled-coil region" evidence="1">
    <location>
        <begin position="378"/>
        <end position="443"/>
    </location>
</feature>
<evidence type="ECO:0000259" key="3">
    <source>
        <dbReference type="Pfam" id="PF22775"/>
    </source>
</evidence>